<dbReference type="EMBL" id="FWYF01000001">
    <property type="protein sequence ID" value="SMD32176.1"/>
    <property type="molecule type" value="Genomic_DNA"/>
</dbReference>
<dbReference type="Pfam" id="PF01522">
    <property type="entry name" value="Polysacc_deac_1"/>
    <property type="match status" value="1"/>
</dbReference>
<evidence type="ECO:0000313" key="6">
    <source>
        <dbReference type="Proteomes" id="UP000192472"/>
    </source>
</evidence>
<dbReference type="CDD" id="cd10917">
    <property type="entry name" value="CE4_NodB_like_6s_7s"/>
    <property type="match status" value="1"/>
</dbReference>
<dbReference type="Gene3D" id="3.20.20.370">
    <property type="entry name" value="Glycoside hydrolase/deacetylase"/>
    <property type="match status" value="1"/>
</dbReference>
<dbReference type="OrthoDB" id="9812065at2"/>
<gene>
    <name evidence="5" type="ORF">SAMN04488029_0518</name>
</gene>
<dbReference type="RefSeq" id="WP_084370855.1">
    <property type="nucleotide sequence ID" value="NZ_FWYF01000001.1"/>
</dbReference>
<keyword evidence="1" id="KW-0479">Metal-binding</keyword>
<keyword evidence="3" id="KW-0472">Membrane</keyword>
<organism evidence="5 6">
    <name type="scientific">Reichenbachiella faecimaris</name>
    <dbReference type="NCBI Taxonomy" id="692418"/>
    <lineage>
        <taxon>Bacteria</taxon>
        <taxon>Pseudomonadati</taxon>
        <taxon>Bacteroidota</taxon>
        <taxon>Cytophagia</taxon>
        <taxon>Cytophagales</taxon>
        <taxon>Reichenbachiellaceae</taxon>
        <taxon>Reichenbachiella</taxon>
    </lineage>
</organism>
<dbReference type="GO" id="GO:0016810">
    <property type="term" value="F:hydrolase activity, acting on carbon-nitrogen (but not peptide) bonds"/>
    <property type="evidence" value="ECO:0007669"/>
    <property type="project" value="InterPro"/>
</dbReference>
<feature type="transmembrane region" description="Helical" evidence="3">
    <location>
        <begin position="7"/>
        <end position="24"/>
    </location>
</feature>
<protein>
    <submittedName>
        <fullName evidence="5">Peptidoglycan/xylan/chitin deacetylase, PgdA/CDA1 family</fullName>
    </submittedName>
</protein>
<dbReference type="SUPFAM" id="SSF88713">
    <property type="entry name" value="Glycoside hydrolase/deacetylase"/>
    <property type="match status" value="1"/>
</dbReference>
<dbReference type="InterPro" id="IPR002509">
    <property type="entry name" value="NODB_dom"/>
</dbReference>
<evidence type="ECO:0000256" key="1">
    <source>
        <dbReference type="ARBA" id="ARBA00022723"/>
    </source>
</evidence>
<dbReference type="GO" id="GO:0005975">
    <property type="term" value="P:carbohydrate metabolic process"/>
    <property type="evidence" value="ECO:0007669"/>
    <property type="project" value="InterPro"/>
</dbReference>
<keyword evidence="6" id="KW-1185">Reference proteome</keyword>
<evidence type="ECO:0000259" key="4">
    <source>
        <dbReference type="PROSITE" id="PS51677"/>
    </source>
</evidence>
<dbReference type="GO" id="GO:0046872">
    <property type="term" value="F:metal ion binding"/>
    <property type="evidence" value="ECO:0007669"/>
    <property type="project" value="UniProtKB-KW"/>
</dbReference>
<name>A0A1W2G796_REIFA</name>
<dbReference type="PANTHER" id="PTHR10587">
    <property type="entry name" value="GLYCOSYL TRANSFERASE-RELATED"/>
    <property type="match status" value="1"/>
</dbReference>
<reference evidence="5 6" key="1">
    <citation type="submission" date="2017-04" db="EMBL/GenBank/DDBJ databases">
        <authorList>
            <person name="Afonso C.L."/>
            <person name="Miller P.J."/>
            <person name="Scott M.A."/>
            <person name="Spackman E."/>
            <person name="Goraichik I."/>
            <person name="Dimitrov K.M."/>
            <person name="Suarez D.L."/>
            <person name="Swayne D.E."/>
        </authorList>
    </citation>
    <scope>NUCLEOTIDE SEQUENCE [LARGE SCALE GENOMIC DNA]</scope>
    <source>
        <strain evidence="5 6">DSM 26133</strain>
    </source>
</reference>
<accession>A0A1W2G796</accession>
<dbReference type="Proteomes" id="UP000192472">
    <property type="component" value="Unassembled WGS sequence"/>
</dbReference>
<keyword evidence="3" id="KW-0812">Transmembrane</keyword>
<evidence type="ECO:0000256" key="2">
    <source>
        <dbReference type="ARBA" id="ARBA00022801"/>
    </source>
</evidence>
<evidence type="ECO:0000256" key="3">
    <source>
        <dbReference type="SAM" id="Phobius"/>
    </source>
</evidence>
<keyword evidence="2" id="KW-0378">Hydrolase</keyword>
<dbReference type="GO" id="GO:0016020">
    <property type="term" value="C:membrane"/>
    <property type="evidence" value="ECO:0007669"/>
    <property type="project" value="TreeGrafter"/>
</dbReference>
<proteinExistence type="predicted"/>
<dbReference type="PANTHER" id="PTHR10587:SF133">
    <property type="entry name" value="CHITIN DEACETYLASE 1-RELATED"/>
    <property type="match status" value="1"/>
</dbReference>
<feature type="domain" description="NodB homology" evidence="4">
    <location>
        <begin position="65"/>
        <end position="243"/>
    </location>
</feature>
<dbReference type="PROSITE" id="PS51677">
    <property type="entry name" value="NODB"/>
    <property type="match status" value="1"/>
</dbReference>
<dbReference type="AlphaFoldDB" id="A0A1W2G796"/>
<evidence type="ECO:0000313" key="5">
    <source>
        <dbReference type="EMBL" id="SMD32176.1"/>
    </source>
</evidence>
<keyword evidence="3" id="KW-1133">Transmembrane helix</keyword>
<dbReference type="InterPro" id="IPR011330">
    <property type="entry name" value="Glyco_hydro/deAcase_b/a-brl"/>
</dbReference>
<dbReference type="InterPro" id="IPR050248">
    <property type="entry name" value="Polysacc_deacetylase_ArnD"/>
</dbReference>
<dbReference type="STRING" id="692418.SAMN04488029_0518"/>
<sequence>MTKYQITRLFFFAILLGSVVLVYLAFVSWWIIGVVVIFYASLMFYFSMNIRTGFFLDAICEMPGEKVMLTFDDGPDTEHTPQILDILKENEVSAFFFLIGNKAEQYPEIVKRMIDEGHQIGGHSYQHLKWFGLMGKQKVNDEIMSAQKVLAEIAGKPVHWFRPPFGVTNPNVSACVRQNGLKMIGWNVRSFDTAMNDANILENRMCSRIASGSVVLMHDRLAQTVEALPGIIAHVKAQGLEFDVLRENDNQNL</sequence>